<name>A0AAW0D5Z5_9AGAR</name>
<sequence length="283" mass="31634">MLFTSLQLTLSIAATLTGLNVAKAAAVDCCELQNQVPISSGNDQHWHPIHIQKEWKEGDTFTIGKHTRTLGKMLSEGFRGTAAVYDVVERVWPDCPTPEVVAKIFKEKPKNPEKALAQAEYRNLEALSANELHYGKVCAYNPGDDASTPDPIIVMTKQDGVPFEKAPAYKTVKKNMQKCKNVVSSTRFKIAREMIRLAQVTHFLHADPIPDNVLMDAAGNIHLVDWGSVQYENAPDRGKITYTTDVNTLVEELGDGYFKDDKRSTALRAVSHFWHEHEDESVK</sequence>
<evidence type="ECO:0000256" key="1">
    <source>
        <dbReference type="SAM" id="SignalP"/>
    </source>
</evidence>
<dbReference type="Pfam" id="PF03109">
    <property type="entry name" value="ABC1"/>
    <property type="match status" value="1"/>
</dbReference>
<proteinExistence type="predicted"/>
<dbReference type="SUPFAM" id="SSF56112">
    <property type="entry name" value="Protein kinase-like (PK-like)"/>
    <property type="match status" value="1"/>
</dbReference>
<organism evidence="3 4">
    <name type="scientific">Favolaschia claudopus</name>
    <dbReference type="NCBI Taxonomy" id="2862362"/>
    <lineage>
        <taxon>Eukaryota</taxon>
        <taxon>Fungi</taxon>
        <taxon>Dikarya</taxon>
        <taxon>Basidiomycota</taxon>
        <taxon>Agaricomycotina</taxon>
        <taxon>Agaricomycetes</taxon>
        <taxon>Agaricomycetidae</taxon>
        <taxon>Agaricales</taxon>
        <taxon>Marasmiineae</taxon>
        <taxon>Mycenaceae</taxon>
        <taxon>Favolaschia</taxon>
    </lineage>
</organism>
<feature type="domain" description="ABC1 atypical kinase-like" evidence="2">
    <location>
        <begin position="149"/>
        <end position="238"/>
    </location>
</feature>
<dbReference type="AlphaFoldDB" id="A0AAW0D5Z5"/>
<feature type="chain" id="PRO_5044024367" description="ABC1 atypical kinase-like domain-containing protein" evidence="1">
    <location>
        <begin position="25"/>
        <end position="283"/>
    </location>
</feature>
<keyword evidence="1" id="KW-0732">Signal</keyword>
<dbReference type="InterPro" id="IPR011009">
    <property type="entry name" value="Kinase-like_dom_sf"/>
</dbReference>
<dbReference type="InterPro" id="IPR004147">
    <property type="entry name" value="ABC1_dom"/>
</dbReference>
<dbReference type="Gene3D" id="1.10.510.10">
    <property type="entry name" value="Transferase(Phosphotransferase) domain 1"/>
    <property type="match status" value="1"/>
</dbReference>
<keyword evidence="4" id="KW-1185">Reference proteome</keyword>
<gene>
    <name evidence="3" type="ORF">R3P38DRAFT_3177532</name>
</gene>
<comment type="caution">
    <text evidence="3">The sequence shown here is derived from an EMBL/GenBank/DDBJ whole genome shotgun (WGS) entry which is preliminary data.</text>
</comment>
<evidence type="ECO:0000313" key="4">
    <source>
        <dbReference type="Proteomes" id="UP001362999"/>
    </source>
</evidence>
<evidence type="ECO:0000313" key="3">
    <source>
        <dbReference type="EMBL" id="KAK7045312.1"/>
    </source>
</evidence>
<protein>
    <recommendedName>
        <fullName evidence="2">ABC1 atypical kinase-like domain-containing protein</fullName>
    </recommendedName>
</protein>
<dbReference type="Proteomes" id="UP001362999">
    <property type="component" value="Unassembled WGS sequence"/>
</dbReference>
<dbReference type="EMBL" id="JAWWNJ010000011">
    <property type="protein sequence ID" value="KAK7045312.1"/>
    <property type="molecule type" value="Genomic_DNA"/>
</dbReference>
<evidence type="ECO:0000259" key="2">
    <source>
        <dbReference type="Pfam" id="PF03109"/>
    </source>
</evidence>
<reference evidence="3 4" key="1">
    <citation type="journal article" date="2024" name="J Genomics">
        <title>Draft genome sequencing and assembly of Favolaschia claudopus CIRM-BRFM 2984 isolated from oak limbs.</title>
        <authorList>
            <person name="Navarro D."/>
            <person name="Drula E."/>
            <person name="Chaduli D."/>
            <person name="Cazenave R."/>
            <person name="Ahrendt S."/>
            <person name="Wang J."/>
            <person name="Lipzen A."/>
            <person name="Daum C."/>
            <person name="Barry K."/>
            <person name="Grigoriev I.V."/>
            <person name="Favel A."/>
            <person name="Rosso M.N."/>
            <person name="Martin F."/>
        </authorList>
    </citation>
    <scope>NUCLEOTIDE SEQUENCE [LARGE SCALE GENOMIC DNA]</scope>
    <source>
        <strain evidence="3 4">CIRM-BRFM 2984</strain>
    </source>
</reference>
<feature type="signal peptide" evidence="1">
    <location>
        <begin position="1"/>
        <end position="24"/>
    </location>
</feature>
<accession>A0AAW0D5Z5</accession>